<dbReference type="AlphaFoldDB" id="A0A3M7RSL6"/>
<sequence length="110" mass="13269">MEYFSLELGKKKKLKENNYTMLSKARLILIGIWYFYLSPIEITTKRYINFNSNIPSLFSFIFFYYLKSLFYGSVRIWWFAKTNYNSKSKSEWLMLYTVLNTKDSLSTAKQ</sequence>
<evidence type="ECO:0000313" key="3">
    <source>
        <dbReference type="Proteomes" id="UP000276133"/>
    </source>
</evidence>
<keyword evidence="1" id="KW-0472">Membrane</keyword>
<keyword evidence="1" id="KW-1133">Transmembrane helix</keyword>
<keyword evidence="3" id="KW-1185">Reference proteome</keyword>
<organism evidence="2 3">
    <name type="scientific">Brachionus plicatilis</name>
    <name type="common">Marine rotifer</name>
    <name type="synonym">Brachionus muelleri</name>
    <dbReference type="NCBI Taxonomy" id="10195"/>
    <lineage>
        <taxon>Eukaryota</taxon>
        <taxon>Metazoa</taxon>
        <taxon>Spiralia</taxon>
        <taxon>Gnathifera</taxon>
        <taxon>Rotifera</taxon>
        <taxon>Eurotatoria</taxon>
        <taxon>Monogononta</taxon>
        <taxon>Pseudotrocha</taxon>
        <taxon>Ploima</taxon>
        <taxon>Brachionidae</taxon>
        <taxon>Brachionus</taxon>
    </lineage>
</organism>
<keyword evidence="1" id="KW-0812">Transmembrane</keyword>
<gene>
    <name evidence="2" type="ORF">BpHYR1_044333</name>
</gene>
<reference evidence="2 3" key="1">
    <citation type="journal article" date="2018" name="Sci. Rep.">
        <title>Genomic signatures of local adaptation to the degree of environmental predictability in rotifers.</title>
        <authorList>
            <person name="Franch-Gras L."/>
            <person name="Hahn C."/>
            <person name="Garcia-Roger E.M."/>
            <person name="Carmona M.J."/>
            <person name="Serra M."/>
            <person name="Gomez A."/>
        </authorList>
    </citation>
    <scope>NUCLEOTIDE SEQUENCE [LARGE SCALE GENOMIC DNA]</scope>
    <source>
        <strain evidence="2">HYR1</strain>
    </source>
</reference>
<feature type="transmembrane region" description="Helical" evidence="1">
    <location>
        <begin position="21"/>
        <end position="37"/>
    </location>
</feature>
<comment type="caution">
    <text evidence="2">The sequence shown here is derived from an EMBL/GenBank/DDBJ whole genome shotgun (WGS) entry which is preliminary data.</text>
</comment>
<dbReference type="EMBL" id="REGN01002713">
    <property type="protein sequence ID" value="RNA26563.1"/>
    <property type="molecule type" value="Genomic_DNA"/>
</dbReference>
<evidence type="ECO:0000256" key="1">
    <source>
        <dbReference type="SAM" id="Phobius"/>
    </source>
</evidence>
<evidence type="ECO:0000313" key="2">
    <source>
        <dbReference type="EMBL" id="RNA26563.1"/>
    </source>
</evidence>
<dbReference type="Proteomes" id="UP000276133">
    <property type="component" value="Unassembled WGS sequence"/>
</dbReference>
<accession>A0A3M7RSL6</accession>
<protein>
    <submittedName>
        <fullName evidence="2">Uncharacterized protein</fullName>
    </submittedName>
</protein>
<name>A0A3M7RSL6_BRAPC</name>
<proteinExistence type="predicted"/>
<feature type="transmembrane region" description="Helical" evidence="1">
    <location>
        <begin position="57"/>
        <end position="80"/>
    </location>
</feature>